<dbReference type="InterPro" id="IPR035647">
    <property type="entry name" value="EFG_III/V"/>
</dbReference>
<proteinExistence type="predicted"/>
<dbReference type="Gene3D" id="3.30.70.870">
    <property type="entry name" value="Elongation Factor G (Translational Gtpase), domain 3"/>
    <property type="match status" value="2"/>
</dbReference>
<dbReference type="SUPFAM" id="SSF52540">
    <property type="entry name" value="P-loop containing nucleoside triphosphate hydrolases"/>
    <property type="match status" value="2"/>
</dbReference>
<dbReference type="Gene3D" id="3.90.1430.10">
    <property type="entry name" value="Yeast translation eEF2 (G' domain)"/>
    <property type="match status" value="2"/>
</dbReference>
<evidence type="ECO:0000256" key="2">
    <source>
        <dbReference type="ARBA" id="ARBA00023134"/>
    </source>
</evidence>
<sequence>MVSIRDTVTEALGTKSPDEIRNICLIAHVDHGKTCFADSLVSTNAIISGNVIFSSAIHCYAFGVDDFADMYAEKLKIPKQELSKALFGDFYISGGKIKEDAASRGKKALFVQLVLEPLWALHDCGLVIQGFMLENIENNSTESIEEVEAALSFDPVKGNVIFSSAIHCYAFGVDDFADMYAEKLKIPKLELSKALFGDFYISGGNIKEDAASRGKKTLFVQLVLEPLWALHDCGLVTNDFPKLVELFGPTVALVVKFVRFEDRKLAICRIFSGQIAAGATLYVLGRKARKDGSDPPKAIVDSVWALRGRDLIPLEKATAGVICAVDAQGLIQWAIVSYLHEYRQCILLLSLTKLYQNSTLCSEAVSEGLDVGLKQGEPLVRVSVNTANLEDMDRLKEDLKVLSVLDPSLRVLELDNGELAMITAGEVHLQKCLKDLEDLGFTDLEVLELDNGELAMITAGEVHLQKCLKDLEDLGFTDLEVSKPIVPFLETIVPDTQLTLAQILDQVTV</sequence>
<name>A0A2G9UJE8_TELCI</name>
<dbReference type="PANTHER" id="PTHR42908:SF3">
    <property type="entry name" value="ELONGATION FACTOR-LIKE GTPASE 1"/>
    <property type="match status" value="1"/>
</dbReference>
<dbReference type="EMBL" id="KZ346300">
    <property type="protein sequence ID" value="PIO70359.1"/>
    <property type="molecule type" value="Genomic_DNA"/>
</dbReference>
<dbReference type="GO" id="GO:1990904">
    <property type="term" value="C:ribonucleoprotein complex"/>
    <property type="evidence" value="ECO:0007669"/>
    <property type="project" value="TreeGrafter"/>
</dbReference>
<keyword evidence="2" id="KW-0342">GTP-binding</keyword>
<evidence type="ECO:0000313" key="3">
    <source>
        <dbReference type="EMBL" id="PIO70359.1"/>
    </source>
</evidence>
<dbReference type="OrthoDB" id="5835983at2759"/>
<dbReference type="GO" id="GO:0042256">
    <property type="term" value="P:cytosolic ribosome assembly"/>
    <property type="evidence" value="ECO:0007669"/>
    <property type="project" value="TreeGrafter"/>
</dbReference>
<protein>
    <submittedName>
        <fullName evidence="3">Uncharacterized protein</fullName>
    </submittedName>
</protein>
<dbReference type="InterPro" id="IPR009000">
    <property type="entry name" value="Transl_B-barrel_sf"/>
</dbReference>
<keyword evidence="1" id="KW-0547">Nucleotide-binding</keyword>
<dbReference type="GO" id="GO:0005525">
    <property type="term" value="F:GTP binding"/>
    <property type="evidence" value="ECO:0007669"/>
    <property type="project" value="UniProtKB-KW"/>
</dbReference>
<dbReference type="SUPFAM" id="SSF54980">
    <property type="entry name" value="EF-G C-terminal domain-like"/>
    <property type="match status" value="1"/>
</dbReference>
<accession>A0A2G9UJE8</accession>
<dbReference type="Gene3D" id="2.40.30.10">
    <property type="entry name" value="Translation factors"/>
    <property type="match status" value="1"/>
</dbReference>
<dbReference type="GO" id="GO:0005829">
    <property type="term" value="C:cytosol"/>
    <property type="evidence" value="ECO:0007669"/>
    <property type="project" value="TreeGrafter"/>
</dbReference>
<gene>
    <name evidence="3" type="ORF">TELCIR_07796</name>
</gene>
<evidence type="ECO:0000256" key="1">
    <source>
        <dbReference type="ARBA" id="ARBA00022741"/>
    </source>
</evidence>
<dbReference type="PANTHER" id="PTHR42908">
    <property type="entry name" value="TRANSLATION ELONGATION FACTOR-RELATED"/>
    <property type="match status" value="1"/>
</dbReference>
<dbReference type="InterPro" id="IPR027417">
    <property type="entry name" value="P-loop_NTPase"/>
</dbReference>
<evidence type="ECO:0000313" key="4">
    <source>
        <dbReference type="Proteomes" id="UP000230423"/>
    </source>
</evidence>
<organism evidence="3 4">
    <name type="scientific">Teladorsagia circumcincta</name>
    <name type="common">Brown stomach worm</name>
    <name type="synonym">Ostertagia circumcincta</name>
    <dbReference type="NCBI Taxonomy" id="45464"/>
    <lineage>
        <taxon>Eukaryota</taxon>
        <taxon>Metazoa</taxon>
        <taxon>Ecdysozoa</taxon>
        <taxon>Nematoda</taxon>
        <taxon>Chromadorea</taxon>
        <taxon>Rhabditida</taxon>
        <taxon>Rhabditina</taxon>
        <taxon>Rhabditomorpha</taxon>
        <taxon>Strongyloidea</taxon>
        <taxon>Trichostrongylidae</taxon>
        <taxon>Teladorsagia</taxon>
    </lineage>
</organism>
<dbReference type="SUPFAM" id="SSF50447">
    <property type="entry name" value="Translation proteins"/>
    <property type="match status" value="1"/>
</dbReference>
<reference evidence="3 4" key="1">
    <citation type="submission" date="2015-09" db="EMBL/GenBank/DDBJ databases">
        <title>Draft genome of the parasitic nematode Teladorsagia circumcincta isolate WARC Sus (inbred).</title>
        <authorList>
            <person name="Mitreva M."/>
        </authorList>
    </citation>
    <scope>NUCLEOTIDE SEQUENCE [LARGE SCALE GENOMIC DNA]</scope>
    <source>
        <strain evidence="3 4">S</strain>
    </source>
</reference>
<dbReference type="Proteomes" id="UP000230423">
    <property type="component" value="Unassembled WGS sequence"/>
</dbReference>
<keyword evidence="4" id="KW-1185">Reference proteome</keyword>
<dbReference type="FunFam" id="3.30.70.870:FF:000002">
    <property type="entry name" value="Translation elongation factor 2"/>
    <property type="match status" value="1"/>
</dbReference>
<dbReference type="AlphaFoldDB" id="A0A2G9UJE8"/>
<dbReference type="GO" id="GO:0043022">
    <property type="term" value="F:ribosome binding"/>
    <property type="evidence" value="ECO:0007669"/>
    <property type="project" value="TreeGrafter"/>
</dbReference>
<dbReference type="GO" id="GO:0003924">
    <property type="term" value="F:GTPase activity"/>
    <property type="evidence" value="ECO:0007669"/>
    <property type="project" value="TreeGrafter"/>
</dbReference>
<dbReference type="Gene3D" id="3.40.50.300">
    <property type="entry name" value="P-loop containing nucleotide triphosphate hydrolases"/>
    <property type="match status" value="1"/>
</dbReference>